<dbReference type="GeneID" id="2681344"/>
<dbReference type="VEuPathDB" id="FungiDB:MGG_02247"/>
<dbReference type="Proteomes" id="UP000009058">
    <property type="component" value="Chromosome 1"/>
</dbReference>
<dbReference type="SUPFAM" id="SSF53335">
    <property type="entry name" value="S-adenosyl-L-methionine-dependent methyltransferases"/>
    <property type="match status" value="1"/>
</dbReference>
<organism evidence="2 3">
    <name type="scientific">Pyricularia oryzae (strain 70-15 / ATCC MYA-4617 / FGSC 8958)</name>
    <name type="common">Rice blast fungus</name>
    <name type="synonym">Magnaporthe oryzae</name>
    <dbReference type="NCBI Taxonomy" id="242507"/>
    <lineage>
        <taxon>Eukaryota</taxon>
        <taxon>Fungi</taxon>
        <taxon>Dikarya</taxon>
        <taxon>Ascomycota</taxon>
        <taxon>Pezizomycotina</taxon>
        <taxon>Sordariomycetes</taxon>
        <taxon>Sordariomycetidae</taxon>
        <taxon>Magnaporthales</taxon>
        <taxon>Pyriculariaceae</taxon>
        <taxon>Pyricularia</taxon>
    </lineage>
</organism>
<dbReference type="EMBL" id="CM001231">
    <property type="protein sequence ID" value="EHA56408.1"/>
    <property type="molecule type" value="Genomic_DNA"/>
</dbReference>
<keyword evidence="2" id="KW-0489">Methyltransferase</keyword>
<dbReference type="GO" id="GO:0008168">
    <property type="term" value="F:methyltransferase activity"/>
    <property type="evidence" value="ECO:0007669"/>
    <property type="project" value="UniProtKB-KW"/>
</dbReference>
<dbReference type="SMR" id="G4MQ15"/>
<evidence type="ECO:0000313" key="2">
    <source>
        <dbReference type="EMBL" id="EHA56408.1"/>
    </source>
</evidence>
<dbReference type="AlphaFoldDB" id="G4MQ15"/>
<dbReference type="HOGENOM" id="CLU_058846_1_0_1"/>
<keyword evidence="3" id="KW-1185">Reference proteome</keyword>
<gene>
    <name evidence="2" type="ORF">MGG_02247</name>
</gene>
<keyword evidence="2" id="KW-0808">Transferase</keyword>
<dbReference type="CDD" id="cd02440">
    <property type="entry name" value="AdoMet_MTases"/>
    <property type="match status" value="1"/>
</dbReference>
<evidence type="ECO:0000259" key="1">
    <source>
        <dbReference type="Pfam" id="PF13649"/>
    </source>
</evidence>
<accession>G4MQ15</accession>
<name>G4MQ15_PYRO7</name>
<reference key="2">
    <citation type="submission" date="2011-05" db="EMBL/GenBank/DDBJ databases">
        <title>The Genome Sequence of Magnaporthe oryzae 70-15.</title>
        <authorList>
            <consortium name="The Broad Institute Genome Sequencing Platform"/>
            <person name="Ma L.-J."/>
            <person name="Dead R."/>
            <person name="Young S.K."/>
            <person name="Zeng Q."/>
            <person name="Gargeya S."/>
            <person name="Fitzgerald M."/>
            <person name="Haas B."/>
            <person name="Abouelleil A."/>
            <person name="Alvarado L."/>
            <person name="Arachchi H.M."/>
            <person name="Berlin A."/>
            <person name="Brown A."/>
            <person name="Chapman S.B."/>
            <person name="Chen Z."/>
            <person name="Dunbar C."/>
            <person name="Freedman E."/>
            <person name="Gearin G."/>
            <person name="Gellesch M."/>
            <person name="Goldberg J."/>
            <person name="Griggs A."/>
            <person name="Gujja S."/>
            <person name="Heiman D."/>
            <person name="Howarth C."/>
            <person name="Larson L."/>
            <person name="Lui A."/>
            <person name="MacDonald P.J.P."/>
            <person name="Mehta T."/>
            <person name="Montmayeur A."/>
            <person name="Murphy C."/>
            <person name="Neiman D."/>
            <person name="Pearson M."/>
            <person name="Priest M."/>
            <person name="Roberts A."/>
            <person name="Saif S."/>
            <person name="Shea T."/>
            <person name="Shenoy N."/>
            <person name="Sisk P."/>
            <person name="Stolte C."/>
            <person name="Sykes S."/>
            <person name="Yandava C."/>
            <person name="Wortman J."/>
            <person name="Nusbaum C."/>
            <person name="Birren B."/>
        </authorList>
    </citation>
    <scope>NUCLEOTIDE SEQUENCE</scope>
    <source>
        <strain>70-15</strain>
    </source>
</reference>
<dbReference type="RefSeq" id="XP_003709020.1">
    <property type="nucleotide sequence ID" value="XM_003708972.1"/>
</dbReference>
<dbReference type="Pfam" id="PF13649">
    <property type="entry name" value="Methyltransf_25"/>
    <property type="match status" value="1"/>
</dbReference>
<evidence type="ECO:0000313" key="3">
    <source>
        <dbReference type="Proteomes" id="UP000009058"/>
    </source>
</evidence>
<dbReference type="InterPro" id="IPR029063">
    <property type="entry name" value="SAM-dependent_MTases_sf"/>
</dbReference>
<dbReference type="eggNOG" id="ENOG502S50U">
    <property type="taxonomic scope" value="Eukaryota"/>
</dbReference>
<dbReference type="Gene3D" id="3.40.50.150">
    <property type="entry name" value="Vaccinia Virus protein VP39"/>
    <property type="match status" value="1"/>
</dbReference>
<proteinExistence type="predicted"/>
<dbReference type="KEGG" id="mgr:MGG_02247"/>
<feature type="domain" description="Methyltransferase" evidence="1">
    <location>
        <begin position="84"/>
        <end position="186"/>
    </location>
</feature>
<dbReference type="STRING" id="242507.G4MQ15"/>
<sequence>MRGEGKRNIITTRENPNILRPPQLNECTNTSAANMTENTIPASMAGRIASYSITPPSAPDIEIAQAEHRITLINRWGIGPGHRVLEIGCGQGNTTAVLAEAVGETGSVDAVDPAPPDYGAPFTLAQAQAHISASAVGDRVTWQNADPVAFLRSGSATATWDVAVLAHSVWYFASSAVLAETLRALRGRAARLCVAEYALRASEAAAAPHVLAAVARGVLECQSAESTANIRSPLSPDAIAAIAAGAGWTVERQGMVVPGPGLLDGHWEAGSVASQSFVREVEDAVRDEGMRLVLASARYAVVAAVEALKGERVRTMDVWVSSFT</sequence>
<dbReference type="InParanoid" id="G4MQ15"/>
<dbReference type="OrthoDB" id="8300214at2759"/>
<dbReference type="GO" id="GO:0032259">
    <property type="term" value="P:methylation"/>
    <property type="evidence" value="ECO:0007669"/>
    <property type="project" value="UniProtKB-KW"/>
</dbReference>
<dbReference type="OMA" id="HCIWYFD"/>
<reference evidence="2 3" key="1">
    <citation type="journal article" date="2005" name="Nature">
        <title>The genome sequence of the rice blast fungus Magnaporthe grisea.</title>
        <authorList>
            <person name="Dean R.A."/>
            <person name="Talbot N.J."/>
            <person name="Ebbole D.J."/>
            <person name="Farman M.L."/>
            <person name="Mitchell T.K."/>
            <person name="Orbach M.J."/>
            <person name="Thon M."/>
            <person name="Kulkarni R."/>
            <person name="Xu J.R."/>
            <person name="Pan H."/>
            <person name="Read N.D."/>
            <person name="Lee Y.H."/>
            <person name="Carbone I."/>
            <person name="Brown D."/>
            <person name="Oh Y.Y."/>
            <person name="Donofrio N."/>
            <person name="Jeong J.S."/>
            <person name="Soanes D.M."/>
            <person name="Djonovic S."/>
            <person name="Kolomiets E."/>
            <person name="Rehmeyer C."/>
            <person name="Li W."/>
            <person name="Harding M."/>
            <person name="Kim S."/>
            <person name="Lebrun M.H."/>
            <person name="Bohnert H."/>
            <person name="Coughlan S."/>
            <person name="Butler J."/>
            <person name="Calvo S."/>
            <person name="Ma L.J."/>
            <person name="Nicol R."/>
            <person name="Purcell S."/>
            <person name="Nusbaum C."/>
            <person name="Galagan J.E."/>
            <person name="Birren B.W."/>
        </authorList>
    </citation>
    <scope>NUCLEOTIDE SEQUENCE [LARGE SCALE GENOMIC DNA]</scope>
    <source>
        <strain evidence="3">70-15 / ATCC MYA-4617 / FGSC 8958</strain>
    </source>
</reference>
<protein>
    <submittedName>
        <fullName evidence="2">SAM-dependent methyltransferase</fullName>
    </submittedName>
</protein>
<dbReference type="InterPro" id="IPR041698">
    <property type="entry name" value="Methyltransf_25"/>
</dbReference>